<feature type="coiled-coil region" evidence="8">
    <location>
        <begin position="458"/>
        <end position="508"/>
    </location>
</feature>
<comment type="subunit">
    <text evidence="7">Component of the mitochondrial contact site and cristae organizing system (MICOS) complex.</text>
</comment>
<feature type="region of interest" description="Disordered" evidence="9">
    <location>
        <begin position="29"/>
        <end position="67"/>
    </location>
</feature>
<evidence type="ECO:0000256" key="5">
    <source>
        <dbReference type="ARBA" id="ARBA00023128"/>
    </source>
</evidence>
<comment type="subcellular location">
    <subcellularLocation>
        <location evidence="7">Mitochondrion inner membrane</location>
        <topology evidence="7">Single-pass membrane protein</topology>
    </subcellularLocation>
</comment>
<evidence type="ECO:0000256" key="6">
    <source>
        <dbReference type="ARBA" id="ARBA00023136"/>
    </source>
</evidence>
<dbReference type="OrthoDB" id="10261039at2759"/>
<reference evidence="10" key="1">
    <citation type="submission" date="2020-06" db="EMBL/GenBank/DDBJ databases">
        <title>Draft genome of Bugula neritina, a colonial animal packing powerful symbionts and potential medicines.</title>
        <authorList>
            <person name="Rayko M."/>
        </authorList>
    </citation>
    <scope>NUCLEOTIDE SEQUENCE [LARGE SCALE GENOMIC DNA]</scope>
    <source>
        <strain evidence="10">Kwan_BN1</strain>
    </source>
</reference>
<evidence type="ECO:0000256" key="4">
    <source>
        <dbReference type="ARBA" id="ARBA00022989"/>
    </source>
</evidence>
<dbReference type="PANTHER" id="PTHR15415">
    <property type="entry name" value="MITOFILIN"/>
    <property type="match status" value="1"/>
</dbReference>
<evidence type="ECO:0000256" key="9">
    <source>
        <dbReference type="SAM" id="MobiDB-lite"/>
    </source>
</evidence>
<keyword evidence="6 7" id="KW-0472">Membrane</keyword>
<accession>A0A7J7J3N8</accession>
<dbReference type="InterPro" id="IPR019133">
    <property type="entry name" value="MIC60"/>
</dbReference>
<keyword evidence="3 7" id="KW-0999">Mitochondrion inner membrane</keyword>
<name>A0A7J7J3N8_BUGNE</name>
<evidence type="ECO:0000256" key="3">
    <source>
        <dbReference type="ARBA" id="ARBA00022792"/>
    </source>
</evidence>
<feature type="compositionally biased region" description="Polar residues" evidence="9">
    <location>
        <begin position="142"/>
        <end position="153"/>
    </location>
</feature>
<dbReference type="EMBL" id="VXIV02003148">
    <property type="protein sequence ID" value="KAF6020723.1"/>
    <property type="molecule type" value="Genomic_DNA"/>
</dbReference>
<keyword evidence="11" id="KW-1185">Reference proteome</keyword>
<organism evidence="10 11">
    <name type="scientific">Bugula neritina</name>
    <name type="common">Brown bryozoan</name>
    <name type="synonym">Sertularia neritina</name>
    <dbReference type="NCBI Taxonomy" id="10212"/>
    <lineage>
        <taxon>Eukaryota</taxon>
        <taxon>Metazoa</taxon>
        <taxon>Spiralia</taxon>
        <taxon>Lophotrochozoa</taxon>
        <taxon>Bryozoa</taxon>
        <taxon>Gymnolaemata</taxon>
        <taxon>Cheilostomatida</taxon>
        <taxon>Flustrina</taxon>
        <taxon>Buguloidea</taxon>
        <taxon>Bugulidae</taxon>
        <taxon>Bugula</taxon>
    </lineage>
</organism>
<dbReference type="Proteomes" id="UP000593567">
    <property type="component" value="Unassembled WGS sequence"/>
</dbReference>
<keyword evidence="4 7" id="KW-1133">Transmembrane helix</keyword>
<dbReference type="GO" id="GO:0061617">
    <property type="term" value="C:MICOS complex"/>
    <property type="evidence" value="ECO:0007669"/>
    <property type="project" value="TreeGrafter"/>
</dbReference>
<dbReference type="AlphaFoldDB" id="A0A7J7J3N8"/>
<evidence type="ECO:0000313" key="11">
    <source>
        <dbReference type="Proteomes" id="UP000593567"/>
    </source>
</evidence>
<comment type="function">
    <text evidence="7">Component of the MICOS complex, a large protein complex of the mitochondrial inner membrane that plays crucial roles in the maintenance of crista junctions, inner membrane architecture, and formation of contact sites to the outer membrane.</text>
</comment>
<protein>
    <recommendedName>
        <fullName evidence="7">MICOS complex subunit MIC60</fullName>
    </recommendedName>
    <alternativeName>
        <fullName evidence="7">Mitofilin</fullName>
    </alternativeName>
</protein>
<dbReference type="Pfam" id="PF09731">
    <property type="entry name" value="Mitofilin"/>
    <property type="match status" value="1"/>
</dbReference>
<keyword evidence="8" id="KW-0175">Coiled coil</keyword>
<feature type="region of interest" description="Disordered" evidence="9">
    <location>
        <begin position="103"/>
        <end position="159"/>
    </location>
</feature>
<evidence type="ECO:0000256" key="2">
    <source>
        <dbReference type="ARBA" id="ARBA00022692"/>
    </source>
</evidence>
<proteinExistence type="inferred from homology"/>
<dbReference type="PANTHER" id="PTHR15415:SF7">
    <property type="entry name" value="MICOS COMPLEX SUBUNIT MIC60"/>
    <property type="match status" value="1"/>
</dbReference>
<keyword evidence="5 7" id="KW-0496">Mitochondrion</keyword>
<sequence length="763" mass="86167">MLKFAGRLPLHKSALCARKDGYQLPLSRTLSQQGAAPVPPPSQKYDANSTYTPEPQQSPGNQNKSRGVASKILGGAAVGVVVVGGFLALDPLGIMTEKNRKLSPVPNLQTKHNVADARKKDTESIKSSSKVSPTVPEKPLLKSQSSAENQPTKTPAAVEKARDSVLASIVEDSVQLLVTGKRSSEDEDVLNRLEQDRLDGLRKLKESRLAKELADQKALETKIQAVKEFEENKLAKNAEFERILSRKFSEVLENTKKAVVLNSKAADVSNEYNVELKKAMDADIDCIAQEHWSRVCELRQTSLEQSSYAREVTQAADKLLLDILNIIEKAKGDDLTSGHPSIPSFEKQAKEISDELHHSIARLVNVDKLTDVMKEYYKNLQEQEILFQQELQGKFPQSRLDQKGGDKLSPTQLAALVEHAHRQVLLLKQQLRDQQLFEKHRLQESLGEQRMADDSEYRKRLEENLSEQAEQCKVARDDQLKSKAVELNEEMESEMTRTRLVLKKHEIDMLRLQEKQMADEHESSARRIIEKEMSEYKESVAHSLSRVDQLLTHVVDKGDADVIFERLQQLTQSAHRLKYTLANDDPVASTPFQTVDIKEAVDMCRQACPTDTFIQALLDSIPERVLSSGLYTHSSLEKRFEIVFNECRKSAFLPDSSNIFSAWLSRAYGSMTHFGEKPKYTTSSEFYQSGTEGMSTKDLLIQARYFIDRRSMIEAVRCMLQLKGVPRTLAQDWINEARQYLEVEQTCQAIYAYAMALAMGQIL</sequence>
<evidence type="ECO:0000256" key="7">
    <source>
        <dbReference type="RuleBase" id="RU363000"/>
    </source>
</evidence>
<evidence type="ECO:0000256" key="1">
    <source>
        <dbReference type="ARBA" id="ARBA00010877"/>
    </source>
</evidence>
<comment type="caution">
    <text evidence="10">The sequence shown here is derived from an EMBL/GenBank/DDBJ whole genome shotgun (WGS) entry which is preliminary data.</text>
</comment>
<comment type="similarity">
    <text evidence="1 7">Belongs to the MICOS complex subunit Mic60 family.</text>
</comment>
<evidence type="ECO:0000313" key="10">
    <source>
        <dbReference type="EMBL" id="KAF6020723.1"/>
    </source>
</evidence>
<evidence type="ECO:0000256" key="8">
    <source>
        <dbReference type="SAM" id="Coils"/>
    </source>
</evidence>
<keyword evidence="2 7" id="KW-0812">Transmembrane</keyword>
<feature type="transmembrane region" description="Helical" evidence="7">
    <location>
        <begin position="72"/>
        <end position="94"/>
    </location>
</feature>
<gene>
    <name evidence="10" type="ORF">EB796_020973</name>
</gene>
<feature type="compositionally biased region" description="Basic and acidic residues" evidence="9">
    <location>
        <begin position="113"/>
        <end position="124"/>
    </location>
</feature>
<feature type="compositionally biased region" description="Polar residues" evidence="9">
    <location>
        <begin position="45"/>
        <end position="65"/>
    </location>
</feature>
<dbReference type="GO" id="GO:0042407">
    <property type="term" value="P:cristae formation"/>
    <property type="evidence" value="ECO:0007669"/>
    <property type="project" value="TreeGrafter"/>
</dbReference>